<reference evidence="3" key="1">
    <citation type="submission" date="2015-11" db="EMBL/GenBank/DDBJ databases">
        <title>De novo transcriptome assembly of four potential Pierce s Disease insect vectors from Arizona vineyards.</title>
        <authorList>
            <person name="Tassone E.E."/>
        </authorList>
    </citation>
    <scope>NUCLEOTIDE SEQUENCE</scope>
</reference>
<evidence type="ECO:0000256" key="1">
    <source>
        <dbReference type="SAM" id="Phobius"/>
    </source>
</evidence>
<evidence type="ECO:0000256" key="2">
    <source>
        <dbReference type="SAM" id="SignalP"/>
    </source>
</evidence>
<dbReference type="EMBL" id="GEBQ01015509">
    <property type="protein sequence ID" value="JAT24468.1"/>
    <property type="molecule type" value="Transcribed_RNA"/>
</dbReference>
<sequence>MPSVGRVVAYLWWLLIFGVCGEHLLTSQDDRSCEDKMVLFNQCHKNETCLNVDTKGYICRCSKDYERNKDGSCQPVSQEPIPTPSSDVLTPSDSGGFGFKLLLWLAVPVLLALVIGVIVYTGRQKMWLNRLYRMRVRTYNNVLVSSQDEDDPPIA</sequence>
<keyword evidence="2" id="KW-0732">Signal</keyword>
<keyword evidence="1" id="KW-0812">Transmembrane</keyword>
<proteinExistence type="predicted"/>
<feature type="transmembrane region" description="Helical" evidence="1">
    <location>
        <begin position="101"/>
        <end position="120"/>
    </location>
</feature>
<evidence type="ECO:0008006" key="5">
    <source>
        <dbReference type="Google" id="ProtNLM"/>
    </source>
</evidence>
<keyword evidence="1" id="KW-1133">Transmembrane helix</keyword>
<dbReference type="AlphaFoldDB" id="A0A1B6LAM1"/>
<organism evidence="3">
    <name type="scientific">Graphocephala atropunctata</name>
    <dbReference type="NCBI Taxonomy" id="36148"/>
    <lineage>
        <taxon>Eukaryota</taxon>
        <taxon>Metazoa</taxon>
        <taxon>Ecdysozoa</taxon>
        <taxon>Arthropoda</taxon>
        <taxon>Hexapoda</taxon>
        <taxon>Insecta</taxon>
        <taxon>Pterygota</taxon>
        <taxon>Neoptera</taxon>
        <taxon>Paraneoptera</taxon>
        <taxon>Hemiptera</taxon>
        <taxon>Auchenorrhyncha</taxon>
        <taxon>Membracoidea</taxon>
        <taxon>Cicadellidae</taxon>
        <taxon>Cicadellinae</taxon>
        <taxon>Cicadellini</taxon>
        <taxon>Graphocephala</taxon>
    </lineage>
</organism>
<accession>A0A1B6LAM1</accession>
<protein>
    <recommendedName>
        <fullName evidence="5">EGF-like domain-containing protein</fullName>
    </recommendedName>
</protein>
<gene>
    <name evidence="3" type="ORF">g.18524</name>
    <name evidence="4" type="ORF">g.18525</name>
</gene>
<feature type="signal peptide" evidence="2">
    <location>
        <begin position="1"/>
        <end position="21"/>
    </location>
</feature>
<evidence type="ECO:0000313" key="4">
    <source>
        <dbReference type="EMBL" id="JAT24468.1"/>
    </source>
</evidence>
<name>A0A1B6LAM1_9HEMI</name>
<keyword evidence="1" id="KW-0472">Membrane</keyword>
<feature type="chain" id="PRO_5008587237" description="EGF-like domain-containing protein" evidence="2">
    <location>
        <begin position="22"/>
        <end position="155"/>
    </location>
</feature>
<evidence type="ECO:0000313" key="3">
    <source>
        <dbReference type="EMBL" id="JAT20762.1"/>
    </source>
</evidence>
<dbReference type="EMBL" id="GEBQ01019215">
    <property type="protein sequence ID" value="JAT20762.1"/>
    <property type="molecule type" value="Transcribed_RNA"/>
</dbReference>